<reference evidence="2 3" key="1">
    <citation type="journal article" date="2014" name="PLoS Genet.">
        <title>The Genome of Spironucleus salmonicida Highlights a Fish Pathogen Adapted to Fluctuating Environments.</title>
        <authorList>
            <person name="Xu F."/>
            <person name="Jerlstrom-Hultqvist J."/>
            <person name="Einarsson E."/>
            <person name="Astvaldsson A."/>
            <person name="Svard S.G."/>
            <person name="Andersson J.O."/>
        </authorList>
    </citation>
    <scope>NUCLEOTIDE SEQUENCE</scope>
    <source>
        <strain evidence="3">ATCC 50377</strain>
    </source>
</reference>
<accession>V6LE94</accession>
<dbReference type="VEuPathDB" id="GiardiaDB:SS50377_28044"/>
<feature type="region of interest" description="Disordered" evidence="1">
    <location>
        <begin position="1"/>
        <end position="20"/>
    </location>
</feature>
<evidence type="ECO:0000313" key="2">
    <source>
        <dbReference type="EMBL" id="EST42598.1"/>
    </source>
</evidence>
<gene>
    <name evidence="2" type="ORF">SS50377_17917</name>
    <name evidence="3" type="ORF">SS50377_28044</name>
</gene>
<reference evidence="3" key="2">
    <citation type="submission" date="2020-12" db="EMBL/GenBank/DDBJ databases">
        <title>New Spironucleus salmonicida genome in near-complete chromosomes.</title>
        <authorList>
            <person name="Xu F."/>
            <person name="Kurt Z."/>
            <person name="Jimenez-Gonzalez A."/>
            <person name="Astvaldsson A."/>
            <person name="Andersson J.O."/>
            <person name="Svard S.G."/>
        </authorList>
    </citation>
    <scope>NUCLEOTIDE SEQUENCE</scope>
    <source>
        <strain evidence="3">ATCC 50377</strain>
    </source>
</reference>
<keyword evidence="4" id="KW-1185">Reference proteome</keyword>
<evidence type="ECO:0000313" key="3">
    <source>
        <dbReference type="EMBL" id="KAH0570069.1"/>
    </source>
</evidence>
<dbReference type="Proteomes" id="UP000018208">
    <property type="component" value="Unassembled WGS sequence"/>
</dbReference>
<dbReference type="EMBL" id="KI546159">
    <property type="protein sequence ID" value="EST42598.1"/>
    <property type="molecule type" value="Genomic_DNA"/>
</dbReference>
<dbReference type="EMBL" id="AUWU02000008">
    <property type="protein sequence ID" value="KAH0570069.1"/>
    <property type="molecule type" value="Genomic_DNA"/>
</dbReference>
<evidence type="ECO:0000313" key="4">
    <source>
        <dbReference type="Proteomes" id="UP000018208"/>
    </source>
</evidence>
<protein>
    <submittedName>
        <fullName evidence="2">Uncharacterized protein</fullName>
    </submittedName>
</protein>
<proteinExistence type="predicted"/>
<dbReference type="AlphaFoldDB" id="V6LE94"/>
<sequence length="72" mass="8057">MGAVSQFLDNSGDLQRKLAPKPDANQLIRLKAFQKSSMQGSSQIFEFSVRGANHEDDIDATSQILMQRYPTK</sequence>
<organism evidence="2">
    <name type="scientific">Spironucleus salmonicida</name>
    <dbReference type="NCBI Taxonomy" id="348837"/>
    <lineage>
        <taxon>Eukaryota</taxon>
        <taxon>Metamonada</taxon>
        <taxon>Diplomonadida</taxon>
        <taxon>Hexamitidae</taxon>
        <taxon>Hexamitinae</taxon>
        <taxon>Spironucleus</taxon>
    </lineage>
</organism>
<evidence type="ECO:0000256" key="1">
    <source>
        <dbReference type="SAM" id="MobiDB-lite"/>
    </source>
</evidence>
<name>V6LE94_9EUKA</name>